<feature type="region of interest" description="Disordered" evidence="1">
    <location>
        <begin position="1"/>
        <end position="57"/>
    </location>
</feature>
<gene>
    <name evidence="2" type="ORF">V6N12_048740</name>
</gene>
<feature type="compositionally biased region" description="Polar residues" evidence="1">
    <location>
        <begin position="1"/>
        <end position="11"/>
    </location>
</feature>
<sequence>MSSPAASSEFQSFPFVPEFSQGCTTPIPAENSDTVASGGSPTPQISESNDVLPDDIPITEPQAVDVSCRDCSLADVTVDTPTIEVPDSMLYATTEPSAVNNGGDTVETVIENASGDTYHHGEGPSDLVVPSGVENGPTAQQIVID</sequence>
<dbReference type="Proteomes" id="UP001472677">
    <property type="component" value="Unassembled WGS sequence"/>
</dbReference>
<protein>
    <submittedName>
        <fullName evidence="2">Uncharacterized protein</fullName>
    </submittedName>
</protein>
<comment type="caution">
    <text evidence="2">The sequence shown here is derived from an EMBL/GenBank/DDBJ whole genome shotgun (WGS) entry which is preliminary data.</text>
</comment>
<reference evidence="2 3" key="1">
    <citation type="journal article" date="2024" name="G3 (Bethesda)">
        <title>Genome assembly of Hibiscus sabdariffa L. provides insights into metabolisms of medicinal natural products.</title>
        <authorList>
            <person name="Kim T."/>
        </authorList>
    </citation>
    <scope>NUCLEOTIDE SEQUENCE [LARGE SCALE GENOMIC DNA]</scope>
    <source>
        <strain evidence="2">TK-2024</strain>
        <tissue evidence="2">Old leaves</tissue>
    </source>
</reference>
<name>A0ABR2ELW6_9ROSI</name>
<proteinExistence type="predicted"/>
<feature type="compositionally biased region" description="Polar residues" evidence="1">
    <location>
        <begin position="31"/>
        <end position="49"/>
    </location>
</feature>
<evidence type="ECO:0000256" key="1">
    <source>
        <dbReference type="SAM" id="MobiDB-lite"/>
    </source>
</evidence>
<accession>A0ABR2ELW6</accession>
<evidence type="ECO:0000313" key="2">
    <source>
        <dbReference type="EMBL" id="KAK8561676.1"/>
    </source>
</evidence>
<feature type="region of interest" description="Disordered" evidence="1">
    <location>
        <begin position="118"/>
        <end position="145"/>
    </location>
</feature>
<keyword evidence="3" id="KW-1185">Reference proteome</keyword>
<dbReference type="EMBL" id="JBBPBM010000013">
    <property type="protein sequence ID" value="KAK8561676.1"/>
    <property type="molecule type" value="Genomic_DNA"/>
</dbReference>
<organism evidence="2 3">
    <name type="scientific">Hibiscus sabdariffa</name>
    <name type="common">roselle</name>
    <dbReference type="NCBI Taxonomy" id="183260"/>
    <lineage>
        <taxon>Eukaryota</taxon>
        <taxon>Viridiplantae</taxon>
        <taxon>Streptophyta</taxon>
        <taxon>Embryophyta</taxon>
        <taxon>Tracheophyta</taxon>
        <taxon>Spermatophyta</taxon>
        <taxon>Magnoliopsida</taxon>
        <taxon>eudicotyledons</taxon>
        <taxon>Gunneridae</taxon>
        <taxon>Pentapetalae</taxon>
        <taxon>rosids</taxon>
        <taxon>malvids</taxon>
        <taxon>Malvales</taxon>
        <taxon>Malvaceae</taxon>
        <taxon>Malvoideae</taxon>
        <taxon>Hibiscus</taxon>
    </lineage>
</organism>
<evidence type="ECO:0000313" key="3">
    <source>
        <dbReference type="Proteomes" id="UP001472677"/>
    </source>
</evidence>